<evidence type="ECO:0000313" key="7">
    <source>
        <dbReference type="Proteomes" id="UP000008793"/>
    </source>
</evidence>
<dbReference type="GO" id="GO:0016491">
    <property type="term" value="F:oxidoreductase activity"/>
    <property type="evidence" value="ECO:0007669"/>
    <property type="project" value="UniProtKB-KW"/>
</dbReference>
<dbReference type="eggNOG" id="COG1304">
    <property type="taxonomic scope" value="Bacteria"/>
</dbReference>
<sequence>MPDSANGLPFQQETRQRLGEPLYRYMMGQPADALLDAGDVNSQDLQRYRLLPRVMRANTGINTQIEFAGQRWAAPLGVGAFAGDAIFHPEGLLPIARSCKRLQLPLAISEETVTPLNEICAVYDGCWLQLRAAGDLARIAGLIAHAAECGAKGIILTVLAPVHPVAGLQPGGFSIGEALLQRGMKTIGSTGPGVQALPAFPCWGWDELRQACEMAARHQLPLLVKGILHPDDAVAAQNVGCQGIIASNIGLRQSSRWATPVQQLAALRQQYHGDLVLDGGVRSGTDAVVAACLGASLSLVVRPVISALVAGGEEAVFGLLSGWVNEITALSHWCGVSEIRELNPSFLTSAGEPV</sequence>
<gene>
    <name evidence="6" type="ordered locus">EbC_45010</name>
</gene>
<dbReference type="PANTHER" id="PTHR10578:SF107">
    <property type="entry name" value="2-HYDROXYACID OXIDASE 1"/>
    <property type="match status" value="1"/>
</dbReference>
<dbReference type="Proteomes" id="UP000008793">
    <property type="component" value="Chromosome"/>
</dbReference>
<dbReference type="PANTHER" id="PTHR10578">
    <property type="entry name" value="S -2-HYDROXY-ACID OXIDASE-RELATED"/>
    <property type="match status" value="1"/>
</dbReference>
<name>D8MLK4_ERWBE</name>
<comment type="cofactor">
    <cofactor evidence="1">
        <name>FMN</name>
        <dbReference type="ChEBI" id="CHEBI:58210"/>
    </cofactor>
</comment>
<dbReference type="InterPro" id="IPR013785">
    <property type="entry name" value="Aldolase_TIM"/>
</dbReference>
<keyword evidence="2" id="KW-0285">Flavoprotein</keyword>
<dbReference type="RefSeq" id="WP_013204501.1">
    <property type="nucleotide sequence ID" value="NC_014306.1"/>
</dbReference>
<dbReference type="KEGG" id="ebi:EbC_45010"/>
<protein>
    <submittedName>
        <fullName evidence="6">Putative FMN-dependent alpha-hydroxy acid dehydrogenase</fullName>
    </submittedName>
</protein>
<dbReference type="AlphaFoldDB" id="D8MLK4"/>
<evidence type="ECO:0000256" key="4">
    <source>
        <dbReference type="ARBA" id="ARBA00023002"/>
    </source>
</evidence>
<dbReference type="PROSITE" id="PS51349">
    <property type="entry name" value="FMN_HYDROXY_ACID_DH_2"/>
    <property type="match status" value="1"/>
</dbReference>
<dbReference type="HOGENOM" id="CLU_020639_6_1_6"/>
<feature type="domain" description="FMN hydroxy acid dehydrogenase" evidence="5">
    <location>
        <begin position="1"/>
        <end position="352"/>
    </location>
</feature>
<dbReference type="SUPFAM" id="SSF51395">
    <property type="entry name" value="FMN-linked oxidoreductases"/>
    <property type="match status" value="1"/>
</dbReference>
<dbReference type="Pfam" id="PF01070">
    <property type="entry name" value="FMN_dh"/>
    <property type="match status" value="1"/>
</dbReference>
<dbReference type="STRING" id="634500.EbC_45010"/>
<evidence type="ECO:0000313" key="6">
    <source>
        <dbReference type="EMBL" id="CAX62032.1"/>
    </source>
</evidence>
<keyword evidence="7" id="KW-1185">Reference proteome</keyword>
<reference evidence="6 7" key="1">
    <citation type="journal article" date="2010" name="BMC Genomics">
        <title>Genome comparison of the epiphytic bacteria Erwinia billingiae and E. tasmaniensis with the pear pathogen E. pyrifoliae.</title>
        <authorList>
            <person name="Kube M."/>
            <person name="Migdoll A.M."/>
            <person name="Gehring I."/>
            <person name="Heitmann K."/>
            <person name="Mayer Y."/>
            <person name="Kuhl H."/>
            <person name="Knaust F."/>
            <person name="Geider K."/>
            <person name="Reinhardt R."/>
        </authorList>
    </citation>
    <scope>NUCLEOTIDE SEQUENCE [LARGE SCALE GENOMIC DNA]</scope>
    <source>
        <strain evidence="6 7">Eb661</strain>
    </source>
</reference>
<keyword evidence="4" id="KW-0560">Oxidoreductase</keyword>
<evidence type="ECO:0000256" key="2">
    <source>
        <dbReference type="ARBA" id="ARBA00022630"/>
    </source>
</evidence>
<dbReference type="InterPro" id="IPR000262">
    <property type="entry name" value="FMN-dep_DH"/>
</dbReference>
<evidence type="ECO:0000256" key="1">
    <source>
        <dbReference type="ARBA" id="ARBA00001917"/>
    </source>
</evidence>
<evidence type="ECO:0000259" key="5">
    <source>
        <dbReference type="PROSITE" id="PS51349"/>
    </source>
</evidence>
<proteinExistence type="predicted"/>
<dbReference type="InterPro" id="IPR037396">
    <property type="entry name" value="FMN_HAD"/>
</dbReference>
<keyword evidence="3" id="KW-0288">FMN</keyword>
<dbReference type="Gene3D" id="3.20.20.70">
    <property type="entry name" value="Aldolase class I"/>
    <property type="match status" value="1"/>
</dbReference>
<accession>D8MLK4</accession>
<dbReference type="GeneID" id="90514412"/>
<dbReference type="EMBL" id="FP236843">
    <property type="protein sequence ID" value="CAX62032.1"/>
    <property type="molecule type" value="Genomic_DNA"/>
</dbReference>
<evidence type="ECO:0000256" key="3">
    <source>
        <dbReference type="ARBA" id="ARBA00022643"/>
    </source>
</evidence>
<organism evidence="7">
    <name type="scientific">Erwinia billingiae (strain Eb661)</name>
    <dbReference type="NCBI Taxonomy" id="634500"/>
    <lineage>
        <taxon>Bacteria</taxon>
        <taxon>Pseudomonadati</taxon>
        <taxon>Pseudomonadota</taxon>
        <taxon>Gammaproteobacteria</taxon>
        <taxon>Enterobacterales</taxon>
        <taxon>Erwiniaceae</taxon>
        <taxon>Erwinia</taxon>
    </lineage>
</organism>